<evidence type="ECO:0008006" key="4">
    <source>
        <dbReference type="Google" id="ProtNLM"/>
    </source>
</evidence>
<dbReference type="InterPro" id="IPR004155">
    <property type="entry name" value="PBS_lyase_HEAT"/>
</dbReference>
<keyword evidence="1" id="KW-0472">Membrane</keyword>
<dbReference type="KEGG" id="caqa:MICH65_0150"/>
<keyword evidence="3" id="KW-1185">Reference proteome</keyword>
<reference evidence="3" key="1">
    <citation type="journal article" date="2020" name="Microorganisms">
        <title>Complete Genome of a Member of a New Bacterial Lineage in the Microgenomates Group Reveals an Unusual Nucleotide Composition Disparity Between Two Strands of DNA and Limited Metabolic Potential.</title>
        <authorList>
            <person name="Kadnikov V.V."/>
            <person name="Mardanov A.V."/>
            <person name="Beletsky A.V."/>
            <person name="Karnachuk O.V."/>
            <person name="Ravin N.V."/>
        </authorList>
    </citation>
    <scope>NUCLEOTIDE SEQUENCE [LARGE SCALE GENOMIC DNA]</scope>
</reference>
<keyword evidence="1" id="KW-0812">Transmembrane</keyword>
<feature type="transmembrane region" description="Helical" evidence="1">
    <location>
        <begin position="12"/>
        <end position="34"/>
    </location>
</feature>
<dbReference type="EMBL" id="CP047901">
    <property type="protein sequence ID" value="QHO63131.1"/>
    <property type="molecule type" value="Genomic_DNA"/>
</dbReference>
<evidence type="ECO:0000313" key="2">
    <source>
        <dbReference type="EMBL" id="QHO63131.1"/>
    </source>
</evidence>
<dbReference type="PROSITE" id="PS51257">
    <property type="entry name" value="PROKAR_LIPOPROTEIN"/>
    <property type="match status" value="1"/>
</dbReference>
<sequence>MKIKTLWRYGWQIGAVGLSIMLLFFMIGCSWIGYEVKIACEGAKRYKEGDCVEALMAVVDDEKMGFWERNRAIWALGQLGDDRALQVFEKYYTGEIPEREPLGEMISQYELKKAIKMAEGGVNLSAWVWRE</sequence>
<proteinExistence type="predicted"/>
<organism evidence="2 3">
    <name type="scientific">Candidatus Chazhemtobacterium aquaticus</name>
    <dbReference type="NCBI Taxonomy" id="2715735"/>
    <lineage>
        <taxon>Bacteria</taxon>
        <taxon>Candidatus Chazhemtobacteraceae</taxon>
        <taxon>Candidatus Chazhemtobacterium</taxon>
    </lineage>
</organism>
<evidence type="ECO:0000256" key="1">
    <source>
        <dbReference type="SAM" id="Phobius"/>
    </source>
</evidence>
<dbReference type="Gene3D" id="1.25.10.10">
    <property type="entry name" value="Leucine-rich Repeat Variant"/>
    <property type="match status" value="1"/>
</dbReference>
<dbReference type="Proteomes" id="UP000463983">
    <property type="component" value="Chromosome"/>
</dbReference>
<evidence type="ECO:0000313" key="3">
    <source>
        <dbReference type="Proteomes" id="UP000463983"/>
    </source>
</evidence>
<dbReference type="RefSeq" id="WP_161931529.1">
    <property type="nucleotide sequence ID" value="NZ_CP047901.1"/>
</dbReference>
<keyword evidence="1" id="KW-1133">Transmembrane helix</keyword>
<dbReference type="InterPro" id="IPR011989">
    <property type="entry name" value="ARM-like"/>
</dbReference>
<protein>
    <recommendedName>
        <fullName evidence="4">HEAT repeat domain-containing protein</fullName>
    </recommendedName>
</protein>
<dbReference type="Pfam" id="PF03130">
    <property type="entry name" value="HEAT_PBS"/>
    <property type="match status" value="1"/>
</dbReference>
<accession>A0A857NC67</accession>
<gene>
    <name evidence="2" type="ORF">MICH65_0150</name>
</gene>
<dbReference type="AlphaFoldDB" id="A0A857NC67"/>
<name>A0A857NC67_9BACT</name>